<name>A0ABM4WQ21_COFAR</name>
<dbReference type="Proteomes" id="UP001652660">
    <property type="component" value="Chromosome 2e"/>
</dbReference>
<proteinExistence type="predicted"/>
<accession>A0ABM4WQ21</accession>
<dbReference type="PANTHER" id="PTHR35218:SF9">
    <property type="entry name" value="ENDONUCLEASE_EXONUCLEASE_PHOSPHATASE DOMAIN-CONTAINING PROTEIN"/>
    <property type="match status" value="1"/>
</dbReference>
<dbReference type="Gene3D" id="3.60.10.10">
    <property type="entry name" value="Endonuclease/exonuclease/phosphatase"/>
    <property type="match status" value="1"/>
</dbReference>
<dbReference type="SUPFAM" id="SSF56219">
    <property type="entry name" value="DNase I-like"/>
    <property type="match status" value="1"/>
</dbReference>
<dbReference type="InterPro" id="IPR036691">
    <property type="entry name" value="Endo/exonu/phosph_ase_sf"/>
</dbReference>
<organism evidence="2 3">
    <name type="scientific">Coffea arabica</name>
    <name type="common">Arabian coffee</name>
    <dbReference type="NCBI Taxonomy" id="13443"/>
    <lineage>
        <taxon>Eukaryota</taxon>
        <taxon>Viridiplantae</taxon>
        <taxon>Streptophyta</taxon>
        <taxon>Embryophyta</taxon>
        <taxon>Tracheophyta</taxon>
        <taxon>Spermatophyta</taxon>
        <taxon>Magnoliopsida</taxon>
        <taxon>eudicotyledons</taxon>
        <taxon>Gunneridae</taxon>
        <taxon>Pentapetalae</taxon>
        <taxon>asterids</taxon>
        <taxon>lamiids</taxon>
        <taxon>Gentianales</taxon>
        <taxon>Rubiaceae</taxon>
        <taxon>Ixoroideae</taxon>
        <taxon>Gardenieae complex</taxon>
        <taxon>Bertiereae - Coffeeae clade</taxon>
        <taxon>Coffeeae</taxon>
        <taxon>Coffea</taxon>
    </lineage>
</organism>
<dbReference type="RefSeq" id="XP_071933876.1">
    <property type="nucleotide sequence ID" value="XM_072077775.1"/>
</dbReference>
<dbReference type="Pfam" id="PF03372">
    <property type="entry name" value="Exo_endo_phos"/>
    <property type="match status" value="1"/>
</dbReference>
<evidence type="ECO:0000313" key="3">
    <source>
        <dbReference type="RefSeq" id="XP_071933876.1"/>
    </source>
</evidence>
<dbReference type="PANTHER" id="PTHR35218">
    <property type="entry name" value="RNASE H DOMAIN-CONTAINING PROTEIN"/>
    <property type="match status" value="1"/>
</dbReference>
<evidence type="ECO:0000313" key="2">
    <source>
        <dbReference type="Proteomes" id="UP001652660"/>
    </source>
</evidence>
<protein>
    <recommendedName>
        <fullName evidence="1">Endonuclease/exonuclease/phosphatase domain-containing protein</fullName>
    </recommendedName>
</protein>
<keyword evidence="2" id="KW-1185">Reference proteome</keyword>
<sequence>MKVLVWNCQGAGSPLTISQLREACNLFSPNMVFLCEPKNRQQFMMKVRRQLRFDECVVVESMNKSGGMIVMWNNEVKVMEVQTTAFAMEIHIMDTDKNVDWWLIEIYASTDNQVRRNQWQVVQRRKVLWGPRWMITGDFNDITSNEEKWGGRKREEGTFQDFRNFIEQNGLIDLGFEGNPWTWSNHWTQEGEIKQRLDRALESNVWSQVFDRTLVRRIDNVGSNHSMMLIDSNPLTEKRKK</sequence>
<gene>
    <name evidence="3" type="primary">LOC140036387</name>
</gene>
<reference evidence="3" key="1">
    <citation type="submission" date="2025-08" db="UniProtKB">
        <authorList>
            <consortium name="RefSeq"/>
        </authorList>
    </citation>
    <scope>IDENTIFICATION</scope>
    <source>
        <tissue evidence="3">Leaves</tissue>
    </source>
</reference>
<dbReference type="GeneID" id="140036387"/>
<feature type="domain" description="Endonuclease/exonuclease/phosphatase" evidence="1">
    <location>
        <begin position="5"/>
        <end position="209"/>
    </location>
</feature>
<dbReference type="InterPro" id="IPR005135">
    <property type="entry name" value="Endo/exonuclease/phosphatase"/>
</dbReference>
<evidence type="ECO:0000259" key="1">
    <source>
        <dbReference type="Pfam" id="PF03372"/>
    </source>
</evidence>